<evidence type="ECO:0000256" key="6">
    <source>
        <dbReference type="ARBA" id="ARBA00022801"/>
    </source>
</evidence>
<dbReference type="EC" id="3.4.11.-" evidence="10"/>
<protein>
    <recommendedName>
        <fullName evidence="10">M18 family aminopeptidase</fullName>
        <ecNumber evidence="10">3.4.11.-</ecNumber>
    </recommendedName>
</protein>
<dbReference type="STRING" id="573061.Clocel_0631"/>
<keyword evidence="7 9" id="KW-0862">Zinc</keyword>
<keyword evidence="3 9" id="KW-0031">Aminopeptidase</keyword>
<reference evidence="11 12" key="1">
    <citation type="submission" date="2010-08" db="EMBL/GenBank/DDBJ databases">
        <title>Complete sequence of Clostridium cellulovorans 743B.</title>
        <authorList>
            <consortium name="US DOE Joint Genome Institute"/>
            <person name="Lucas S."/>
            <person name="Copeland A."/>
            <person name="Lapidus A."/>
            <person name="Cheng J.-F."/>
            <person name="Bruce D."/>
            <person name="Goodwin L."/>
            <person name="Pitluck S."/>
            <person name="Chertkov O."/>
            <person name="Detter J.C."/>
            <person name="Han C."/>
            <person name="Tapia R."/>
            <person name="Land M."/>
            <person name="Hauser L."/>
            <person name="Chang Y.-J."/>
            <person name="Jeffries C."/>
            <person name="Kyrpides N."/>
            <person name="Ivanova N."/>
            <person name="Mikhailova N."/>
            <person name="Hemme C.L."/>
            <person name="Woyke T."/>
        </authorList>
    </citation>
    <scope>NUCLEOTIDE SEQUENCE [LARGE SCALE GENOMIC DNA]</scope>
    <source>
        <strain evidence="12">ATCC 35296 / DSM 3052 / OCM 3 / 743B</strain>
    </source>
</reference>
<dbReference type="Gene3D" id="2.30.250.10">
    <property type="entry name" value="Aminopeptidase i, Domain 2"/>
    <property type="match status" value="1"/>
</dbReference>
<dbReference type="InterPro" id="IPR001948">
    <property type="entry name" value="Peptidase_M18"/>
</dbReference>
<comment type="similarity">
    <text evidence="2 9">Belongs to the peptidase M18 family.</text>
</comment>
<dbReference type="Pfam" id="PF02127">
    <property type="entry name" value="Peptidase_M18"/>
    <property type="match status" value="1"/>
</dbReference>
<keyword evidence="6 9" id="KW-0378">Hydrolase</keyword>
<evidence type="ECO:0000256" key="2">
    <source>
        <dbReference type="ARBA" id="ARBA00008290"/>
    </source>
</evidence>
<evidence type="ECO:0000256" key="10">
    <source>
        <dbReference type="RuleBase" id="RU004387"/>
    </source>
</evidence>
<dbReference type="eggNOG" id="COG1362">
    <property type="taxonomic scope" value="Bacteria"/>
</dbReference>
<dbReference type="KEGG" id="ccb:Clocel_0631"/>
<dbReference type="RefSeq" id="WP_010074818.1">
    <property type="nucleotide sequence ID" value="NC_014393.1"/>
</dbReference>
<dbReference type="PANTHER" id="PTHR28570">
    <property type="entry name" value="ASPARTYL AMINOPEPTIDASE"/>
    <property type="match status" value="1"/>
</dbReference>
<evidence type="ECO:0000256" key="4">
    <source>
        <dbReference type="ARBA" id="ARBA00022670"/>
    </source>
</evidence>
<dbReference type="PRINTS" id="PR00932">
    <property type="entry name" value="AMINO1PTASE"/>
</dbReference>
<sequence>MDDSKILAEALVNFLYDGPTMFQVVQNTKEILDKEGFEELKAQDKWKLKKGAKYYITKNNSALIAFRVGEENPQEAGFKIIGAHTDSPAFKIKPSPEIVSEGSYVKLNTEVYGGPILNTWLDRPLSVAGRVTLKSDNPLEPKDILINIKRPILVIPNLAIHMNRTVNDGVKLNKQTDVLPIISLINEGFERENYLLKIIAKEAKVEIEDILDFDLYTYEFDKGMIIGENEELISSSRIDDVSMVYGGIKALCAANPAKATNVMACFDNEEVGSSTKQGADSQLLANLLERIVLAFNGDREDYFRALSKSFMISADGAHAVHPNKSEKADPINRPQINKGPVIKYSANQKYASDSNSAAVFKMICDKVQVPYQAFVNRSDEQGGSTIGPISSTHLDIPAVDFGVPMLAMHSVRELAGVMDFYYSVKVFEEFYNL</sequence>
<dbReference type="CDD" id="cd05658">
    <property type="entry name" value="M18_DAP"/>
    <property type="match status" value="1"/>
</dbReference>
<comment type="cofactor">
    <cofactor evidence="1 10">
        <name>Zn(2+)</name>
        <dbReference type="ChEBI" id="CHEBI:29105"/>
    </cofactor>
</comment>
<dbReference type="Proteomes" id="UP000002730">
    <property type="component" value="Chromosome"/>
</dbReference>
<dbReference type="InterPro" id="IPR023358">
    <property type="entry name" value="Peptidase_M18_dom2"/>
</dbReference>
<evidence type="ECO:0000256" key="5">
    <source>
        <dbReference type="ARBA" id="ARBA00022723"/>
    </source>
</evidence>
<keyword evidence="12" id="KW-1185">Reference proteome</keyword>
<evidence type="ECO:0000313" key="11">
    <source>
        <dbReference type="EMBL" id="ADL50402.1"/>
    </source>
</evidence>
<gene>
    <name evidence="11" type="ordered locus">Clocel_0631</name>
</gene>
<keyword evidence="4 9" id="KW-0645">Protease</keyword>
<evidence type="ECO:0000256" key="9">
    <source>
        <dbReference type="RuleBase" id="RU004386"/>
    </source>
</evidence>
<dbReference type="GO" id="GO:0006508">
    <property type="term" value="P:proteolysis"/>
    <property type="evidence" value="ECO:0007669"/>
    <property type="project" value="UniProtKB-KW"/>
</dbReference>
<dbReference type="FunFam" id="2.30.250.10:FF:000003">
    <property type="entry name" value="Probable M18 family aminopeptidase 2"/>
    <property type="match status" value="1"/>
</dbReference>
<keyword evidence="5 9" id="KW-0479">Metal-binding</keyword>
<dbReference type="GO" id="GO:0004177">
    <property type="term" value="F:aminopeptidase activity"/>
    <property type="evidence" value="ECO:0007669"/>
    <property type="project" value="UniProtKB-KW"/>
</dbReference>
<dbReference type="GO" id="GO:0008270">
    <property type="term" value="F:zinc ion binding"/>
    <property type="evidence" value="ECO:0007669"/>
    <property type="project" value="InterPro"/>
</dbReference>
<dbReference type="SUPFAM" id="SSF101821">
    <property type="entry name" value="Aminopeptidase/glucanase lid domain"/>
    <property type="match status" value="1"/>
</dbReference>
<evidence type="ECO:0000256" key="3">
    <source>
        <dbReference type="ARBA" id="ARBA00022438"/>
    </source>
</evidence>
<dbReference type="GO" id="GO:0005737">
    <property type="term" value="C:cytoplasm"/>
    <property type="evidence" value="ECO:0007669"/>
    <property type="project" value="UniProtKB-ARBA"/>
</dbReference>
<dbReference type="SUPFAM" id="SSF53187">
    <property type="entry name" value="Zn-dependent exopeptidases"/>
    <property type="match status" value="1"/>
</dbReference>
<name>D9SRN5_CLOC7</name>
<evidence type="ECO:0000256" key="8">
    <source>
        <dbReference type="ARBA" id="ARBA00023049"/>
    </source>
</evidence>
<evidence type="ECO:0000313" key="12">
    <source>
        <dbReference type="Proteomes" id="UP000002730"/>
    </source>
</evidence>
<dbReference type="Gene3D" id="3.40.630.10">
    <property type="entry name" value="Zn peptidases"/>
    <property type="match status" value="1"/>
</dbReference>
<accession>D9SRN5</accession>
<evidence type="ECO:0000256" key="7">
    <source>
        <dbReference type="ARBA" id="ARBA00022833"/>
    </source>
</evidence>
<keyword evidence="8 9" id="KW-0482">Metalloprotease</keyword>
<dbReference type="AlphaFoldDB" id="D9SRN5"/>
<dbReference type="OrthoDB" id="9764268at2"/>
<dbReference type="NCBIfam" id="NF002759">
    <property type="entry name" value="PRK02813.1"/>
    <property type="match status" value="1"/>
</dbReference>
<dbReference type="GO" id="GO:0008237">
    <property type="term" value="F:metallopeptidase activity"/>
    <property type="evidence" value="ECO:0007669"/>
    <property type="project" value="UniProtKB-KW"/>
</dbReference>
<dbReference type="PANTHER" id="PTHR28570:SF3">
    <property type="entry name" value="ASPARTYL AMINOPEPTIDASE"/>
    <property type="match status" value="1"/>
</dbReference>
<dbReference type="HOGENOM" id="CLU_019532_2_0_9"/>
<dbReference type="EMBL" id="CP002160">
    <property type="protein sequence ID" value="ADL50402.1"/>
    <property type="molecule type" value="Genomic_DNA"/>
</dbReference>
<organism evidence="11 12">
    <name type="scientific">Clostridium cellulovorans (strain ATCC 35296 / DSM 3052 / OCM 3 / 743B)</name>
    <dbReference type="NCBI Taxonomy" id="573061"/>
    <lineage>
        <taxon>Bacteria</taxon>
        <taxon>Bacillati</taxon>
        <taxon>Bacillota</taxon>
        <taxon>Clostridia</taxon>
        <taxon>Eubacteriales</taxon>
        <taxon>Clostridiaceae</taxon>
        <taxon>Clostridium</taxon>
    </lineage>
</organism>
<proteinExistence type="inferred from homology"/>
<evidence type="ECO:0000256" key="1">
    <source>
        <dbReference type="ARBA" id="ARBA00001947"/>
    </source>
</evidence>